<dbReference type="RefSeq" id="WP_163463697.1">
    <property type="nucleotide sequence ID" value="NZ_JAAAMG010000010.1"/>
</dbReference>
<proteinExistence type="inferred from homology"/>
<dbReference type="EMBL" id="JAAAMG010000010">
    <property type="protein sequence ID" value="NDW05443.1"/>
    <property type="molecule type" value="Genomic_DNA"/>
</dbReference>
<keyword evidence="6" id="KW-1185">Reference proteome</keyword>
<comment type="similarity">
    <text evidence="1 2">Belongs to the RNase T2 family.</text>
</comment>
<dbReference type="Gene3D" id="3.90.730.10">
    <property type="entry name" value="Ribonuclease T2-like"/>
    <property type="match status" value="1"/>
</dbReference>
<dbReference type="PROSITE" id="PS00530">
    <property type="entry name" value="RNASE_T2_1"/>
    <property type="match status" value="1"/>
</dbReference>
<dbReference type="InterPro" id="IPR036430">
    <property type="entry name" value="RNase_T2-like_sf"/>
</dbReference>
<feature type="signal peptide" evidence="4">
    <location>
        <begin position="1"/>
        <end position="21"/>
    </location>
</feature>
<feature type="chain" id="PRO_5027048487" evidence="4">
    <location>
        <begin position="22"/>
        <end position="367"/>
    </location>
</feature>
<dbReference type="Proteomes" id="UP000469011">
    <property type="component" value="Unassembled WGS sequence"/>
</dbReference>
<keyword evidence="4" id="KW-0732">Signal</keyword>
<organism evidence="5 6">
    <name type="scientific">Jiella pacifica</name>
    <dbReference type="NCBI Taxonomy" id="2696469"/>
    <lineage>
        <taxon>Bacteria</taxon>
        <taxon>Pseudomonadati</taxon>
        <taxon>Pseudomonadota</taxon>
        <taxon>Alphaproteobacteria</taxon>
        <taxon>Hyphomicrobiales</taxon>
        <taxon>Aurantimonadaceae</taxon>
        <taxon>Jiella</taxon>
    </lineage>
</organism>
<dbReference type="PANTHER" id="PTHR11240:SF22">
    <property type="entry name" value="RIBONUCLEASE T2"/>
    <property type="match status" value="1"/>
</dbReference>
<evidence type="ECO:0000256" key="4">
    <source>
        <dbReference type="SAM" id="SignalP"/>
    </source>
</evidence>
<name>A0A6N9T260_9HYPH</name>
<dbReference type="InterPro" id="IPR018188">
    <property type="entry name" value="RNase_T2_His_AS_1"/>
</dbReference>
<dbReference type="InterPro" id="IPR001568">
    <property type="entry name" value="RNase_T2-like"/>
</dbReference>
<dbReference type="Pfam" id="PF00445">
    <property type="entry name" value="Ribonuclease_T2"/>
    <property type="match status" value="1"/>
</dbReference>
<protein>
    <submittedName>
        <fullName evidence="5">Ribonuclease</fullName>
    </submittedName>
</protein>
<sequence length="367" mass="39129">MRILVLPALVAGSLSGSAAFAQEPLDGYLIARKDCKATVSIRNAASESGARLESGRAYHLIGENRPNGTHYYVVVPGAAPDRRWVDKTCGDWVKLVASADAFRRPGSAGSIALESDDGSSGDFAEPDGRKVESAPDGGAAPSGAGGNGEVPRDLILAISWQPAFCDTHQTKAECRSQTGDRFDADHFALHGLWPQPRGVEYCGVPAKQKSDDKASDWDKLPPVEVDAETRAEMEKAMPGTQSMLDRHEWTRHGTCYETTADEYFDDSLAVLRKINASKVREIFAGAVGQTLTRQQIRGAFDQAFGPGAGERVRISCSRDGKRQLIGELTIGLVGEITPDPDVSALIAAAKPTDGGCNEGIVDAVGFQ</sequence>
<dbReference type="GO" id="GO:0006401">
    <property type="term" value="P:RNA catabolic process"/>
    <property type="evidence" value="ECO:0007669"/>
    <property type="project" value="UniProtKB-ARBA"/>
</dbReference>
<dbReference type="GO" id="GO:0033897">
    <property type="term" value="F:ribonuclease T2 activity"/>
    <property type="evidence" value="ECO:0007669"/>
    <property type="project" value="InterPro"/>
</dbReference>
<evidence type="ECO:0000313" key="6">
    <source>
        <dbReference type="Proteomes" id="UP000469011"/>
    </source>
</evidence>
<dbReference type="PROSITE" id="PS00531">
    <property type="entry name" value="RNASE_T2_2"/>
    <property type="match status" value="1"/>
</dbReference>
<evidence type="ECO:0000256" key="2">
    <source>
        <dbReference type="RuleBase" id="RU004328"/>
    </source>
</evidence>
<comment type="caution">
    <text evidence="5">The sequence shown here is derived from an EMBL/GenBank/DDBJ whole genome shotgun (WGS) entry which is preliminary data.</text>
</comment>
<gene>
    <name evidence="5" type="ORF">GTK09_13515</name>
</gene>
<reference evidence="5 6" key="1">
    <citation type="submission" date="2020-01" db="EMBL/GenBank/DDBJ databases">
        <title>Jiella pacifica sp. nov.</title>
        <authorList>
            <person name="Xue Z."/>
            <person name="Zhu S."/>
            <person name="Chen J."/>
            <person name="Yang J."/>
        </authorList>
    </citation>
    <scope>NUCLEOTIDE SEQUENCE [LARGE SCALE GENOMIC DNA]</scope>
    <source>
        <strain evidence="5 6">40Bstr34</strain>
    </source>
</reference>
<dbReference type="AlphaFoldDB" id="A0A6N9T260"/>
<evidence type="ECO:0000256" key="1">
    <source>
        <dbReference type="ARBA" id="ARBA00007469"/>
    </source>
</evidence>
<evidence type="ECO:0000313" key="5">
    <source>
        <dbReference type="EMBL" id="NDW05443.1"/>
    </source>
</evidence>
<dbReference type="InterPro" id="IPR033130">
    <property type="entry name" value="RNase_T2_His_AS_2"/>
</dbReference>
<dbReference type="SUPFAM" id="SSF55895">
    <property type="entry name" value="Ribonuclease Rh-like"/>
    <property type="match status" value="1"/>
</dbReference>
<feature type="region of interest" description="Disordered" evidence="3">
    <location>
        <begin position="109"/>
        <end position="150"/>
    </location>
</feature>
<dbReference type="GO" id="GO:0003723">
    <property type="term" value="F:RNA binding"/>
    <property type="evidence" value="ECO:0007669"/>
    <property type="project" value="InterPro"/>
</dbReference>
<dbReference type="PANTHER" id="PTHR11240">
    <property type="entry name" value="RIBONUCLEASE T2"/>
    <property type="match status" value="1"/>
</dbReference>
<accession>A0A6N9T260</accession>
<evidence type="ECO:0000256" key="3">
    <source>
        <dbReference type="SAM" id="MobiDB-lite"/>
    </source>
</evidence>